<dbReference type="SFLD" id="SFLDS00029">
    <property type="entry name" value="Radical_SAM"/>
    <property type="match status" value="1"/>
</dbReference>
<evidence type="ECO:0000256" key="1">
    <source>
        <dbReference type="ARBA" id="ARBA00001966"/>
    </source>
</evidence>
<dbReference type="Pfam" id="PF13186">
    <property type="entry name" value="SPASM"/>
    <property type="match status" value="1"/>
</dbReference>
<dbReference type="InterPro" id="IPR034491">
    <property type="entry name" value="Anaerob_Ser_sulfatase-maturase"/>
</dbReference>
<dbReference type="InterPro" id="IPR007197">
    <property type="entry name" value="rSAM"/>
</dbReference>
<dbReference type="Gene3D" id="3.20.20.70">
    <property type="entry name" value="Aldolase class I"/>
    <property type="match status" value="1"/>
</dbReference>
<name>A0AAW6UI89_PRORE</name>
<accession>A0AAW6UI89</accession>
<keyword evidence="6" id="KW-0411">Iron-sulfur</keyword>
<dbReference type="InterPro" id="IPR058240">
    <property type="entry name" value="rSAM_sf"/>
</dbReference>
<evidence type="ECO:0000256" key="3">
    <source>
        <dbReference type="ARBA" id="ARBA00022691"/>
    </source>
</evidence>
<evidence type="ECO:0000313" key="9">
    <source>
        <dbReference type="EMBL" id="MDI9093359.1"/>
    </source>
</evidence>
<evidence type="ECO:0000256" key="7">
    <source>
        <dbReference type="ARBA" id="ARBA00023601"/>
    </source>
</evidence>
<sequence>MKPAFHLMAKPTSYTCNIDCVYCFYQGKDSGTLSQKTPSRFMSDDVLENYIKKYIIQNPTQLVEFAWQGGEPTMAGIDFYQKALSLQKKYANGKKITNTLQTNGILIDDNWGEFLSKNNFLVGISLDGTKHIHDKYRKTHAGKSTHDKVVNAVRILQKYNVEFNVLIVVNEYTAKYPLEVYKYLTQEVKANYLQFIPSVDRRPQGVFQGELISPNLETLAYVTPWSVTGPLYASFINSIFDYWFKNDIGSVFVQIFENTLAAVMGQSPGMCVMRATCGLSLVIEQNGDIYSCDHFVYPEYKLGNILTDNLTDLVYSKKQKNFGMSKSDFSKVCLECDYRFVCQGGCPKLRINSINGKAHNYLCEGYKSIFKHSIPPMKTLAALLQQGHSIQEIRQITPLMIL</sequence>
<keyword evidence="3" id="KW-0949">S-adenosyl-L-methionine</keyword>
<evidence type="ECO:0000256" key="4">
    <source>
        <dbReference type="ARBA" id="ARBA00022723"/>
    </source>
</evidence>
<dbReference type="GO" id="GO:0051539">
    <property type="term" value="F:4 iron, 4 sulfur cluster binding"/>
    <property type="evidence" value="ECO:0007669"/>
    <property type="project" value="UniProtKB-KW"/>
</dbReference>
<dbReference type="SFLD" id="SFLDF00285">
    <property type="entry name" value="anaerobic_Ser-type_sulfatase-m"/>
    <property type="match status" value="1"/>
</dbReference>
<dbReference type="InterPro" id="IPR013785">
    <property type="entry name" value="Aldolase_TIM"/>
</dbReference>
<protein>
    <submittedName>
        <fullName evidence="9">Anaerobic sulfatase maturase</fullName>
    </submittedName>
</protein>
<keyword evidence="4" id="KW-0479">Metal-binding</keyword>
<evidence type="ECO:0000256" key="5">
    <source>
        <dbReference type="ARBA" id="ARBA00023004"/>
    </source>
</evidence>
<comment type="caution">
    <text evidence="9">The sequence shown here is derived from an EMBL/GenBank/DDBJ whole genome shotgun (WGS) entry which is preliminary data.</text>
</comment>
<dbReference type="PANTHER" id="PTHR43273">
    <property type="entry name" value="ANAEROBIC SULFATASE-MATURATING ENZYME HOMOLOG ASLB-RELATED"/>
    <property type="match status" value="1"/>
</dbReference>
<dbReference type="SFLD" id="SFLDG01386">
    <property type="entry name" value="main_SPASM_domain-containing"/>
    <property type="match status" value="1"/>
</dbReference>
<evidence type="ECO:0000259" key="8">
    <source>
        <dbReference type="PROSITE" id="PS51918"/>
    </source>
</evidence>
<gene>
    <name evidence="9" type="ORF">OGX73_12100</name>
</gene>
<dbReference type="InterPro" id="IPR023885">
    <property type="entry name" value="4Fe4S-binding_SPASM_dom"/>
</dbReference>
<dbReference type="CDD" id="cd21120">
    <property type="entry name" value="SPASM_anSME"/>
    <property type="match status" value="1"/>
</dbReference>
<feature type="domain" description="Radical SAM core" evidence="8">
    <location>
        <begin position="1"/>
        <end position="245"/>
    </location>
</feature>
<comment type="similarity">
    <text evidence="7">Belongs to the radical SAM superfamily. Anaerobic sulfatase-maturating enzyme family.</text>
</comment>
<dbReference type="NCBIfam" id="TIGR03942">
    <property type="entry name" value="sulfatase_rSAM"/>
    <property type="match status" value="1"/>
</dbReference>
<dbReference type="RefSeq" id="WP_136134385.1">
    <property type="nucleotide sequence ID" value="NZ_AP022373.1"/>
</dbReference>
<dbReference type="SFLD" id="SFLDG01384">
    <property type="entry name" value="thioether_bond_formation_requi"/>
    <property type="match status" value="1"/>
</dbReference>
<evidence type="ECO:0000256" key="6">
    <source>
        <dbReference type="ARBA" id="ARBA00023014"/>
    </source>
</evidence>
<dbReference type="AlphaFoldDB" id="A0AAW6UI89"/>
<dbReference type="InterPro" id="IPR047207">
    <property type="entry name" value="SPASM_anSME"/>
</dbReference>
<evidence type="ECO:0000256" key="2">
    <source>
        <dbReference type="ARBA" id="ARBA00022485"/>
    </source>
</evidence>
<comment type="cofactor">
    <cofactor evidence="1">
        <name>[4Fe-4S] cluster</name>
        <dbReference type="ChEBI" id="CHEBI:49883"/>
    </cofactor>
</comment>
<dbReference type="InterPro" id="IPR023867">
    <property type="entry name" value="Sulphatase_maturase_rSAM"/>
</dbReference>
<dbReference type="GO" id="GO:0046872">
    <property type="term" value="F:metal ion binding"/>
    <property type="evidence" value="ECO:0007669"/>
    <property type="project" value="UniProtKB-KW"/>
</dbReference>
<proteinExistence type="inferred from homology"/>
<dbReference type="GO" id="GO:0016491">
    <property type="term" value="F:oxidoreductase activity"/>
    <property type="evidence" value="ECO:0007669"/>
    <property type="project" value="InterPro"/>
</dbReference>
<keyword evidence="2" id="KW-0004">4Fe-4S</keyword>
<dbReference type="Proteomes" id="UP001159001">
    <property type="component" value="Unassembled WGS sequence"/>
</dbReference>
<keyword evidence="5" id="KW-0408">Iron</keyword>
<organism evidence="9 10">
    <name type="scientific">Providencia rettgeri</name>
    <dbReference type="NCBI Taxonomy" id="587"/>
    <lineage>
        <taxon>Bacteria</taxon>
        <taxon>Pseudomonadati</taxon>
        <taxon>Pseudomonadota</taxon>
        <taxon>Gammaproteobacteria</taxon>
        <taxon>Enterobacterales</taxon>
        <taxon>Morganellaceae</taxon>
        <taxon>Providencia</taxon>
    </lineage>
</organism>
<dbReference type="CDD" id="cd01335">
    <property type="entry name" value="Radical_SAM"/>
    <property type="match status" value="1"/>
</dbReference>
<dbReference type="SUPFAM" id="SSF102114">
    <property type="entry name" value="Radical SAM enzymes"/>
    <property type="match status" value="1"/>
</dbReference>
<dbReference type="EMBL" id="JAOWIN010000008">
    <property type="protein sequence ID" value="MDI9093359.1"/>
    <property type="molecule type" value="Genomic_DNA"/>
</dbReference>
<dbReference type="SFLD" id="SFLDG01067">
    <property type="entry name" value="SPASM/twitch_domain_containing"/>
    <property type="match status" value="1"/>
</dbReference>
<dbReference type="NCBIfam" id="TIGR04085">
    <property type="entry name" value="rSAM_more_4Fe4S"/>
    <property type="match status" value="1"/>
</dbReference>
<dbReference type="Pfam" id="PF04055">
    <property type="entry name" value="Radical_SAM"/>
    <property type="match status" value="1"/>
</dbReference>
<reference evidence="9" key="1">
    <citation type="submission" date="2022-10" db="EMBL/GenBank/DDBJ databases">
        <title>Bacterial isolates recovered from the One Health project in Brazil.</title>
        <authorList>
            <person name="Valiatti T.B."/>
            <person name="Santos F."/>
            <person name="Cayo R."/>
            <person name="Gales A.C."/>
        </authorList>
    </citation>
    <scope>NUCLEOTIDE SEQUENCE</scope>
    <source>
        <strain evidence="9">PVR188</strain>
    </source>
</reference>
<dbReference type="PANTHER" id="PTHR43273:SF3">
    <property type="entry name" value="ANAEROBIC SULFATASE-MATURATING ENZYME HOMOLOG ASLB-RELATED"/>
    <property type="match status" value="1"/>
</dbReference>
<dbReference type="PROSITE" id="PS51918">
    <property type="entry name" value="RADICAL_SAM"/>
    <property type="match status" value="1"/>
</dbReference>
<evidence type="ECO:0000313" key="10">
    <source>
        <dbReference type="Proteomes" id="UP001159001"/>
    </source>
</evidence>
<dbReference type="SFLD" id="SFLDG01072">
    <property type="entry name" value="dehydrogenase_like"/>
    <property type="match status" value="1"/>
</dbReference>